<dbReference type="EnsemblMetazoa" id="SSS_6036s_mrna">
    <property type="protein sequence ID" value="KAF7496300.1"/>
    <property type="gene ID" value="SSS_6036"/>
</dbReference>
<dbReference type="GO" id="GO:0005829">
    <property type="term" value="C:cytosol"/>
    <property type="evidence" value="ECO:0007669"/>
    <property type="project" value="TreeGrafter"/>
</dbReference>
<dbReference type="Pfam" id="PF04177">
    <property type="entry name" value="TAP42"/>
    <property type="match status" value="1"/>
</dbReference>
<reference evidence="2" key="3">
    <citation type="submission" date="2022-06" db="UniProtKB">
        <authorList>
            <consortium name="EnsemblMetazoa"/>
        </authorList>
    </citation>
    <scope>IDENTIFICATION</scope>
</reference>
<dbReference type="InterPro" id="IPR038511">
    <property type="entry name" value="TAP42/TAP46-like_sf"/>
</dbReference>
<name>A0A834RFK0_SARSC</name>
<dbReference type="GO" id="GO:0051721">
    <property type="term" value="F:protein phosphatase 2A binding"/>
    <property type="evidence" value="ECO:0007669"/>
    <property type="project" value="TreeGrafter"/>
</dbReference>
<accession>A0A834RFK0</accession>
<reference evidence="3" key="1">
    <citation type="journal article" date="2020" name="PLoS Negl. Trop. Dis.">
        <title>High-quality nuclear genome for Sarcoptes scabiei-A critical resource for a neglected parasite.</title>
        <authorList>
            <person name="Korhonen P.K."/>
            <person name="Gasser R.B."/>
            <person name="Ma G."/>
            <person name="Wang T."/>
            <person name="Stroehlein A.J."/>
            <person name="Young N.D."/>
            <person name="Ang C.S."/>
            <person name="Fernando D.D."/>
            <person name="Lu H.C."/>
            <person name="Taylor S."/>
            <person name="Reynolds S.L."/>
            <person name="Mofiz E."/>
            <person name="Najaraj S.H."/>
            <person name="Gowda H."/>
            <person name="Madugundu A."/>
            <person name="Renuse S."/>
            <person name="Holt D."/>
            <person name="Pandey A."/>
            <person name="Papenfuss A.T."/>
            <person name="Fischer K."/>
        </authorList>
    </citation>
    <scope>NUCLEOTIDE SEQUENCE [LARGE SCALE GENOMIC DNA]</scope>
</reference>
<evidence type="ECO:0000313" key="1">
    <source>
        <dbReference type="EMBL" id="KAF7496300.1"/>
    </source>
</evidence>
<dbReference type="Gene3D" id="1.25.40.540">
    <property type="entry name" value="TAP42-like family"/>
    <property type="match status" value="1"/>
</dbReference>
<gene>
    <name evidence="1" type="ORF">SSS_6036</name>
</gene>
<evidence type="ECO:0000313" key="3">
    <source>
        <dbReference type="Proteomes" id="UP000070412"/>
    </source>
</evidence>
<evidence type="ECO:0000313" key="2">
    <source>
        <dbReference type="EnsemblMetazoa" id="KAF7496300.1"/>
    </source>
</evidence>
<dbReference type="OrthoDB" id="10261753at2759"/>
<dbReference type="Proteomes" id="UP000070412">
    <property type="component" value="Unassembled WGS sequence"/>
</dbReference>
<dbReference type="InterPro" id="IPR007304">
    <property type="entry name" value="TAP46-like"/>
</dbReference>
<dbReference type="PANTHER" id="PTHR10933:SF9">
    <property type="entry name" value="IMMUNOGLOBULIN-BINDING PROTEIN 1"/>
    <property type="match status" value="1"/>
</dbReference>
<dbReference type="GO" id="GO:0035303">
    <property type="term" value="P:regulation of dephosphorylation"/>
    <property type="evidence" value="ECO:0007669"/>
    <property type="project" value="TreeGrafter"/>
</dbReference>
<dbReference type="GO" id="GO:0009966">
    <property type="term" value="P:regulation of signal transduction"/>
    <property type="evidence" value="ECO:0007669"/>
    <property type="project" value="InterPro"/>
</dbReference>
<reference evidence="1" key="2">
    <citation type="submission" date="2020-01" db="EMBL/GenBank/DDBJ databases">
        <authorList>
            <person name="Korhonen P.K.K."/>
            <person name="Guangxu M.G."/>
            <person name="Wang T.W."/>
            <person name="Stroehlein A.J.S."/>
            <person name="Young N.D."/>
            <person name="Ang C.-S.A."/>
            <person name="Fernando D.W.F."/>
            <person name="Lu H.L."/>
            <person name="Taylor S.T."/>
            <person name="Ehtesham M.E.M."/>
            <person name="Najaraj S.H.N."/>
            <person name="Harsha G.H.G."/>
            <person name="Madugundu A.M."/>
            <person name="Renuse S.R."/>
            <person name="Holt D.H."/>
            <person name="Pandey A.P."/>
            <person name="Papenfuss A.P."/>
            <person name="Gasser R.B.G."/>
            <person name="Fischer K.F."/>
        </authorList>
    </citation>
    <scope>NUCLEOTIDE SEQUENCE</scope>
    <source>
        <strain evidence="1">SSS_KF_BRIS2020</strain>
    </source>
</reference>
<dbReference type="EMBL" id="WVUK01000012">
    <property type="protein sequence ID" value="KAF7496300.1"/>
    <property type="molecule type" value="Genomic_DNA"/>
</dbReference>
<keyword evidence="3" id="KW-1185">Reference proteome</keyword>
<dbReference type="AlphaFoldDB" id="A0A834RFK0"/>
<proteinExistence type="predicted"/>
<sequence length="350" mass="40911">MSDDQPENLSSSFDKILDIQQQLKNCNISSNEPEFQEKVKDAIGELEQLTKNINSLELFSLNESIEELSTNNLKFLLIPALLADFTMKIHQSDRVKVLEKAEVYYYDFLSRLKSYQLCSIDLEMKKDNHNLETNANKNRTEIDSLIQSANDRKSKIDRYMKTKTLEKEIEKLKVMLKGQQKKTLNVDDEIERDFYLKLIDLWKEKTLDELDSIQQELPMARMHAAMGKLSSTQDRPSKPSKSTFNPMIITKNDLQKQVYGAGYPSIPTVSIEEFVKQKMDEGSLQTNSKSNSLYDWAMNPLKKNQEEEEEIVRKEKLIEKDDPEELDRLRKQDEWKDEHKYGEGNRYNMG</sequence>
<protein>
    <submittedName>
        <fullName evidence="1">Immunoglobulin-binding protein 1</fullName>
    </submittedName>
</protein>
<organism evidence="1">
    <name type="scientific">Sarcoptes scabiei</name>
    <name type="common">Itch mite</name>
    <name type="synonym">Acarus scabiei</name>
    <dbReference type="NCBI Taxonomy" id="52283"/>
    <lineage>
        <taxon>Eukaryota</taxon>
        <taxon>Metazoa</taxon>
        <taxon>Ecdysozoa</taxon>
        <taxon>Arthropoda</taxon>
        <taxon>Chelicerata</taxon>
        <taxon>Arachnida</taxon>
        <taxon>Acari</taxon>
        <taxon>Acariformes</taxon>
        <taxon>Sarcoptiformes</taxon>
        <taxon>Astigmata</taxon>
        <taxon>Psoroptidia</taxon>
        <taxon>Sarcoptoidea</taxon>
        <taxon>Sarcoptidae</taxon>
        <taxon>Sarcoptinae</taxon>
        <taxon>Sarcoptes</taxon>
    </lineage>
</organism>
<dbReference type="PANTHER" id="PTHR10933">
    <property type="entry name" value="IMMUNOGLOBULIN-BINDING PROTEIN 1"/>
    <property type="match status" value="1"/>
</dbReference>